<feature type="non-terminal residue" evidence="1">
    <location>
        <position position="1"/>
    </location>
</feature>
<accession>A0ABP0KQQ2</accession>
<gene>
    <name evidence="1" type="ORF">SCF082_LOCUS18581</name>
</gene>
<dbReference type="Proteomes" id="UP001642464">
    <property type="component" value="Unassembled WGS sequence"/>
</dbReference>
<protein>
    <submittedName>
        <fullName evidence="1">Uncharacterized protein</fullName>
    </submittedName>
</protein>
<name>A0ABP0KQQ2_9DINO</name>
<organism evidence="1 2">
    <name type="scientific">Durusdinium trenchii</name>
    <dbReference type="NCBI Taxonomy" id="1381693"/>
    <lineage>
        <taxon>Eukaryota</taxon>
        <taxon>Sar</taxon>
        <taxon>Alveolata</taxon>
        <taxon>Dinophyceae</taxon>
        <taxon>Suessiales</taxon>
        <taxon>Symbiodiniaceae</taxon>
        <taxon>Durusdinium</taxon>
    </lineage>
</organism>
<reference evidence="1 2" key="1">
    <citation type="submission" date="2024-02" db="EMBL/GenBank/DDBJ databases">
        <authorList>
            <person name="Chen Y."/>
            <person name="Shah S."/>
            <person name="Dougan E. K."/>
            <person name="Thang M."/>
            <person name="Chan C."/>
        </authorList>
    </citation>
    <scope>NUCLEOTIDE SEQUENCE [LARGE SCALE GENOMIC DNA]</scope>
</reference>
<dbReference type="EMBL" id="CAXAMM010012452">
    <property type="protein sequence ID" value="CAK9028956.1"/>
    <property type="molecule type" value="Genomic_DNA"/>
</dbReference>
<keyword evidence="2" id="KW-1185">Reference proteome</keyword>
<comment type="caution">
    <text evidence="1">The sequence shown here is derived from an EMBL/GenBank/DDBJ whole genome shotgun (WGS) entry which is preliminary data.</text>
</comment>
<feature type="non-terminal residue" evidence="1">
    <location>
        <position position="77"/>
    </location>
</feature>
<sequence length="77" mass="8863">AKGEEFYFTLRLDDPDNAVSVVEQVIVLVLLYCFETSLLEANLNHSFLKPWFERFGRASPTVNEIKIAILELNESMK</sequence>
<evidence type="ECO:0000313" key="2">
    <source>
        <dbReference type="Proteomes" id="UP001642464"/>
    </source>
</evidence>
<proteinExistence type="predicted"/>
<evidence type="ECO:0000313" key="1">
    <source>
        <dbReference type="EMBL" id="CAK9028956.1"/>
    </source>
</evidence>